<evidence type="ECO:0000313" key="4">
    <source>
        <dbReference type="EMBL" id="RHC66096.1"/>
    </source>
</evidence>
<dbReference type="InterPro" id="IPR042002">
    <property type="entry name" value="Sortase_C"/>
</dbReference>
<dbReference type="GO" id="GO:0016787">
    <property type="term" value="F:hydrolase activity"/>
    <property type="evidence" value="ECO:0007669"/>
    <property type="project" value="UniProtKB-KW"/>
</dbReference>
<dbReference type="RefSeq" id="WP_118380827.1">
    <property type="nucleotide sequence ID" value="NZ_CABJFJ010000005.1"/>
</dbReference>
<name>A0A414B6U3_9FIRM</name>
<organism evidence="4 5">
    <name type="scientific">Anaerobutyricum hallii</name>
    <dbReference type="NCBI Taxonomy" id="39488"/>
    <lineage>
        <taxon>Bacteria</taxon>
        <taxon>Bacillati</taxon>
        <taxon>Bacillota</taxon>
        <taxon>Clostridia</taxon>
        <taxon>Lachnospirales</taxon>
        <taxon>Lachnospiraceae</taxon>
        <taxon>Anaerobutyricum</taxon>
    </lineage>
</organism>
<keyword evidence="3" id="KW-0472">Membrane</keyword>
<dbReference type="Proteomes" id="UP000284621">
    <property type="component" value="Unassembled WGS sequence"/>
</dbReference>
<reference evidence="4 5" key="1">
    <citation type="submission" date="2018-08" db="EMBL/GenBank/DDBJ databases">
        <title>A genome reference for cultivated species of the human gut microbiota.</title>
        <authorList>
            <person name="Zou Y."/>
            <person name="Xue W."/>
            <person name="Luo G."/>
        </authorList>
    </citation>
    <scope>NUCLEOTIDE SEQUENCE [LARGE SCALE GENOMIC DNA]</scope>
    <source>
        <strain evidence="4 5">AM34-3LB</strain>
    </source>
</reference>
<dbReference type="Pfam" id="PF04203">
    <property type="entry name" value="Sortase"/>
    <property type="match status" value="1"/>
</dbReference>
<keyword evidence="5" id="KW-1185">Reference proteome</keyword>
<protein>
    <submittedName>
        <fullName evidence="4">Class C sortase</fullName>
    </submittedName>
</protein>
<feature type="active site" description="Proton donor/acceptor" evidence="2">
    <location>
        <position position="151"/>
    </location>
</feature>
<feature type="active site" description="Acyl-thioester intermediate" evidence="2">
    <location>
        <position position="213"/>
    </location>
</feature>
<keyword evidence="3" id="KW-0812">Transmembrane</keyword>
<accession>A0A414B6U3</accession>
<gene>
    <name evidence="4" type="ORF">DW833_05440</name>
</gene>
<dbReference type="CDD" id="cd05827">
    <property type="entry name" value="Sortase_C"/>
    <property type="match status" value="1"/>
</dbReference>
<evidence type="ECO:0000313" key="5">
    <source>
        <dbReference type="Proteomes" id="UP000284621"/>
    </source>
</evidence>
<feature type="transmembrane region" description="Helical" evidence="3">
    <location>
        <begin position="247"/>
        <end position="268"/>
    </location>
</feature>
<comment type="caution">
    <text evidence="4">The sequence shown here is derived from an EMBL/GenBank/DDBJ whole genome shotgun (WGS) entry which is preliminary data.</text>
</comment>
<dbReference type="InterPro" id="IPR023365">
    <property type="entry name" value="Sortase_dom-sf"/>
</dbReference>
<keyword evidence="3" id="KW-1133">Transmembrane helix</keyword>
<keyword evidence="1" id="KW-0378">Hydrolase</keyword>
<proteinExistence type="predicted"/>
<evidence type="ECO:0000256" key="3">
    <source>
        <dbReference type="SAM" id="Phobius"/>
    </source>
</evidence>
<evidence type="ECO:0000256" key="2">
    <source>
        <dbReference type="PIRSR" id="PIRSR605754-1"/>
    </source>
</evidence>
<dbReference type="NCBIfam" id="TIGR01076">
    <property type="entry name" value="sortase_fam"/>
    <property type="match status" value="1"/>
</dbReference>
<sequence>MKKFFKLLRKIGYLIAFSLILYPVVSNYINQQHSSTIATDYDQKVSHLSEKEEAKMIKKAREYNKSLIGISSFLDPFSQEDGNQTEDDIYNNLLKIDDTGMMGYIDIPKINILLPVYHGTSEEVLQSGIGHLKNTSLPVGGKSSHAVLSGHRGLAHAKMFTDLNRMEIGDVFYIKVLHHTFAYEVDQILTVEPQDTKALAIEKGKDYVTLVTCTPYAINTHRLLVRGKRIPYKEAKKKEEANAKKNIPIYIILLIGGIIAILFIYAAIRIKEVRRRKRRKKGKSYGKKK</sequence>
<dbReference type="SUPFAM" id="SSF63817">
    <property type="entry name" value="Sortase"/>
    <property type="match status" value="1"/>
</dbReference>
<dbReference type="AlphaFoldDB" id="A0A414B6U3"/>
<dbReference type="InterPro" id="IPR005754">
    <property type="entry name" value="Sortase"/>
</dbReference>
<evidence type="ECO:0000256" key="1">
    <source>
        <dbReference type="ARBA" id="ARBA00022801"/>
    </source>
</evidence>
<dbReference type="Gene3D" id="2.40.260.10">
    <property type="entry name" value="Sortase"/>
    <property type="match status" value="1"/>
</dbReference>
<dbReference type="EMBL" id="QSID01000005">
    <property type="protein sequence ID" value="RHC66096.1"/>
    <property type="molecule type" value="Genomic_DNA"/>
</dbReference>
<dbReference type="NCBIfam" id="NF033745">
    <property type="entry name" value="class_C_sortase"/>
    <property type="match status" value="1"/>
</dbReference>